<evidence type="ECO:0000256" key="9">
    <source>
        <dbReference type="ARBA" id="ARBA00023136"/>
    </source>
</evidence>
<feature type="domain" description="TonB-dependent receptor-like beta-barrel" evidence="15">
    <location>
        <begin position="237"/>
        <end position="713"/>
    </location>
</feature>
<dbReference type="HOGENOM" id="CLU_008287_9_1_6"/>
<keyword evidence="11 12" id="KW-0998">Cell outer membrane</keyword>
<dbReference type="PANTHER" id="PTHR32552">
    <property type="entry name" value="FERRICHROME IRON RECEPTOR-RELATED"/>
    <property type="match status" value="1"/>
</dbReference>
<dbReference type="GeneID" id="98614466"/>
<evidence type="ECO:0000256" key="2">
    <source>
        <dbReference type="ARBA" id="ARBA00009810"/>
    </source>
</evidence>
<dbReference type="OrthoDB" id="9790771at2"/>
<evidence type="ECO:0000256" key="4">
    <source>
        <dbReference type="ARBA" id="ARBA00022452"/>
    </source>
</evidence>
<evidence type="ECO:0000259" key="15">
    <source>
        <dbReference type="Pfam" id="PF00593"/>
    </source>
</evidence>
<evidence type="ECO:0000256" key="8">
    <source>
        <dbReference type="ARBA" id="ARBA00023077"/>
    </source>
</evidence>
<evidence type="ECO:0000256" key="3">
    <source>
        <dbReference type="ARBA" id="ARBA00022448"/>
    </source>
</evidence>
<dbReference type="AlphaFoldDB" id="Q21GV9"/>
<dbReference type="EMBL" id="CP000282">
    <property type="protein sequence ID" value="ABD82070.1"/>
    <property type="molecule type" value="Genomic_DNA"/>
</dbReference>
<dbReference type="Gene3D" id="2.170.130.10">
    <property type="entry name" value="TonB-dependent receptor, plug domain"/>
    <property type="match status" value="1"/>
</dbReference>
<evidence type="ECO:0000256" key="14">
    <source>
        <dbReference type="SAM" id="SignalP"/>
    </source>
</evidence>
<dbReference type="GO" id="GO:0009279">
    <property type="term" value="C:cell outer membrane"/>
    <property type="evidence" value="ECO:0007669"/>
    <property type="project" value="UniProtKB-SubCell"/>
</dbReference>
<accession>Q21GV9</accession>
<dbReference type="InterPro" id="IPR039426">
    <property type="entry name" value="TonB-dep_rcpt-like"/>
</dbReference>
<dbReference type="InterPro" id="IPR000531">
    <property type="entry name" value="Beta-barrel_TonB"/>
</dbReference>
<comment type="subcellular location">
    <subcellularLocation>
        <location evidence="1 12">Cell outer membrane</location>
        <topology evidence="1 12">Multi-pass membrane protein</topology>
    </subcellularLocation>
</comment>
<keyword evidence="6 14" id="KW-0732">Signal</keyword>
<keyword evidence="4 12" id="KW-1134">Transmembrane beta strand</keyword>
<dbReference type="Pfam" id="PF00593">
    <property type="entry name" value="TonB_dep_Rec_b-barrel"/>
    <property type="match status" value="1"/>
</dbReference>
<feature type="chain" id="PRO_5004199907" evidence="14">
    <location>
        <begin position="34"/>
        <end position="743"/>
    </location>
</feature>
<dbReference type="GO" id="GO:0015344">
    <property type="term" value="F:siderophore uptake transmembrane transporter activity"/>
    <property type="evidence" value="ECO:0007669"/>
    <property type="project" value="TreeGrafter"/>
</dbReference>
<keyword evidence="18" id="KW-1185">Reference proteome</keyword>
<evidence type="ECO:0000256" key="5">
    <source>
        <dbReference type="ARBA" id="ARBA00022692"/>
    </source>
</evidence>
<dbReference type="FunFam" id="2.170.130.10:FF:000001">
    <property type="entry name" value="Catecholate siderophore TonB-dependent receptor"/>
    <property type="match status" value="1"/>
</dbReference>
<organism evidence="17 18">
    <name type="scientific">Saccharophagus degradans (strain 2-40 / ATCC 43961 / DSM 17024)</name>
    <dbReference type="NCBI Taxonomy" id="203122"/>
    <lineage>
        <taxon>Bacteria</taxon>
        <taxon>Pseudomonadati</taxon>
        <taxon>Pseudomonadota</taxon>
        <taxon>Gammaproteobacteria</taxon>
        <taxon>Cellvibrionales</taxon>
        <taxon>Cellvibrionaceae</taxon>
        <taxon>Saccharophagus</taxon>
    </lineage>
</organism>
<feature type="signal peptide" evidence="14">
    <location>
        <begin position="1"/>
        <end position="33"/>
    </location>
</feature>
<evidence type="ECO:0000256" key="1">
    <source>
        <dbReference type="ARBA" id="ARBA00004571"/>
    </source>
</evidence>
<dbReference type="STRING" id="203122.Sde_2813"/>
<evidence type="ECO:0000256" key="10">
    <source>
        <dbReference type="ARBA" id="ARBA00023170"/>
    </source>
</evidence>
<evidence type="ECO:0000256" key="6">
    <source>
        <dbReference type="ARBA" id="ARBA00022729"/>
    </source>
</evidence>
<keyword evidence="10 17" id="KW-0675">Receptor</keyword>
<proteinExistence type="inferred from homology"/>
<reference evidence="17 18" key="1">
    <citation type="journal article" date="2008" name="PLoS Genet.">
        <title>Complete genome sequence of the complex carbohydrate-degrading marine bacterium, Saccharophagus degradans strain 2-40 T.</title>
        <authorList>
            <person name="Weiner R.M."/>
            <person name="Taylor L.E.II."/>
            <person name="Henrissat B."/>
            <person name="Hauser L."/>
            <person name="Land M."/>
            <person name="Coutinho P.M."/>
            <person name="Rancurel C."/>
            <person name="Saunders E.H."/>
            <person name="Longmire A.G."/>
            <person name="Zhang H."/>
            <person name="Bayer E.A."/>
            <person name="Gilbert H.J."/>
            <person name="Larimer F."/>
            <person name="Zhulin I.B."/>
            <person name="Ekborg N.A."/>
            <person name="Lamed R."/>
            <person name="Richardson P.M."/>
            <person name="Borovok I."/>
            <person name="Hutcheson S."/>
        </authorList>
    </citation>
    <scope>NUCLEOTIDE SEQUENCE [LARGE SCALE GENOMIC DNA]</scope>
    <source>
        <strain evidence="18">2-40 / ATCC 43961 / DSM 17024</strain>
    </source>
</reference>
<dbReference type="PROSITE" id="PS52016">
    <property type="entry name" value="TONB_DEPENDENT_REC_3"/>
    <property type="match status" value="1"/>
</dbReference>
<gene>
    <name evidence="17" type="ordered locus">Sde_2813</name>
</gene>
<dbReference type="RefSeq" id="WP_011469286.1">
    <property type="nucleotide sequence ID" value="NC_007912.1"/>
</dbReference>
<keyword evidence="5 12" id="KW-0812">Transmembrane</keyword>
<keyword evidence="8 13" id="KW-0798">TonB box</keyword>
<dbReference type="InterPro" id="IPR037066">
    <property type="entry name" value="Plug_dom_sf"/>
</dbReference>
<dbReference type="PANTHER" id="PTHR32552:SF83">
    <property type="entry name" value="BLR3904 PROTEIN"/>
    <property type="match status" value="1"/>
</dbReference>
<evidence type="ECO:0000313" key="18">
    <source>
        <dbReference type="Proteomes" id="UP000001947"/>
    </source>
</evidence>
<dbReference type="KEGG" id="sde:Sde_2813"/>
<evidence type="ECO:0000256" key="12">
    <source>
        <dbReference type="PROSITE-ProRule" id="PRU01360"/>
    </source>
</evidence>
<dbReference type="GO" id="GO:0015891">
    <property type="term" value="P:siderophore transport"/>
    <property type="evidence" value="ECO:0007669"/>
    <property type="project" value="InterPro"/>
</dbReference>
<keyword evidence="3 12" id="KW-0813">Transport</keyword>
<dbReference type="Pfam" id="PF07715">
    <property type="entry name" value="Plug"/>
    <property type="match status" value="1"/>
</dbReference>
<dbReference type="InterPro" id="IPR012910">
    <property type="entry name" value="Plug_dom"/>
</dbReference>
<dbReference type="SUPFAM" id="SSF56935">
    <property type="entry name" value="Porins"/>
    <property type="match status" value="1"/>
</dbReference>
<dbReference type="InterPro" id="IPR036942">
    <property type="entry name" value="Beta-barrel_TonB_sf"/>
</dbReference>
<evidence type="ECO:0000313" key="17">
    <source>
        <dbReference type="EMBL" id="ABD82070.1"/>
    </source>
</evidence>
<dbReference type="Proteomes" id="UP000001947">
    <property type="component" value="Chromosome"/>
</dbReference>
<dbReference type="Gene3D" id="2.40.170.20">
    <property type="entry name" value="TonB-dependent receptor, beta-barrel domain"/>
    <property type="match status" value="1"/>
</dbReference>
<keyword evidence="9 12" id="KW-0472">Membrane</keyword>
<name>Q21GV9_SACD2</name>
<dbReference type="CDD" id="cd01347">
    <property type="entry name" value="ligand_gated_channel"/>
    <property type="match status" value="1"/>
</dbReference>
<sequence>MKNKHSQPALTGFKYSAFTLAISAALPISMANAEEITELATAKASAQTEESYKVDESTSVKYTQPLLDTAKSISVIPQSVMKDRNVDSLRDALRNVPGISMAAGEGGTPTGDSMSIRGFSTQNDIMIDSVRDIAGYTRDTYNVEAIEVAKGPGSAVYGRGATGGSINLQTKTAKLDEFADVSLRLGSESDHRAQLDVNKTLGATSALRVNVLSDAGDVAGRDEVNNATKAVALSFATGIGTDSRLSVNADFQTQDNLPDYGIPWVSNSATSDPVAELADSEGGAPPVEFSNFYGNVYRDFEDIKAQSLTVKYEKDLNASTTLRVLGRTGSVSRESVVTAPRFISLTTSTDVRLNDEKTRDTRDSLNVVQVDLLGQYQLGGVTHDIVAGFEMGKEKFERGVYDDNGTDNLDTTPELNDLYNPNPRVNYEGTYTSLGKDDKATGDTTSIYAFDTLTLNPNWEVSVGLRYDIFETEYFYDLSGDDPSVKVGTEDSQLSWNLGVVYKPAENGSVYFGAGNSFNPMAEDLTANTRTDSNMHNLDPEKTTSYEVGTKWELLDSKLFVSGALFRTDKTNTLTDDPFFTADSEQSRYDTLNGHQRVDGLELSAVGQVSDQLSITAGYTFQKSEVLNAEGDDEVDQEGNALPRTPEHSFSLWGRYDVNEKLAFGLGSQYLGERYNSTSTTGREKANDYQIFDLMVSYQISDAWAVQLNAENLTDESYIDQLGGGHFIPGDGRYVSVKTSFSF</sequence>
<comment type="similarity">
    <text evidence="2 12 13">Belongs to the TonB-dependent receptor family.</text>
</comment>
<evidence type="ECO:0000256" key="7">
    <source>
        <dbReference type="ARBA" id="ARBA00023065"/>
    </source>
</evidence>
<evidence type="ECO:0000256" key="11">
    <source>
        <dbReference type="ARBA" id="ARBA00023237"/>
    </source>
</evidence>
<dbReference type="GO" id="GO:0038023">
    <property type="term" value="F:signaling receptor activity"/>
    <property type="evidence" value="ECO:0007669"/>
    <property type="project" value="InterPro"/>
</dbReference>
<feature type="domain" description="TonB-dependent receptor plug" evidence="16">
    <location>
        <begin position="66"/>
        <end position="164"/>
    </location>
</feature>
<evidence type="ECO:0000259" key="16">
    <source>
        <dbReference type="Pfam" id="PF07715"/>
    </source>
</evidence>
<evidence type="ECO:0000256" key="13">
    <source>
        <dbReference type="RuleBase" id="RU003357"/>
    </source>
</evidence>
<dbReference type="NCBIfam" id="TIGR01783">
    <property type="entry name" value="TonB-siderophor"/>
    <property type="match status" value="1"/>
</dbReference>
<keyword evidence="7" id="KW-0406">Ion transport</keyword>
<protein>
    <submittedName>
        <fullName evidence="17">TonB-dependent siderophore receptor</fullName>
    </submittedName>
</protein>
<dbReference type="eggNOG" id="COG4774">
    <property type="taxonomic scope" value="Bacteria"/>
</dbReference>
<dbReference type="InterPro" id="IPR010105">
    <property type="entry name" value="TonB_sidphr_rcpt"/>
</dbReference>